<evidence type="ECO:0000256" key="7">
    <source>
        <dbReference type="ARBA" id="ARBA00023204"/>
    </source>
</evidence>
<protein>
    <recommendedName>
        <fullName evidence="8">Xylose isomerase-like TIM barrel domain-containing protein</fullName>
    </recommendedName>
</protein>
<keyword evidence="5" id="KW-0378">Hydrolase</keyword>
<name>X1HJV2_9ZZZZ</name>
<evidence type="ECO:0000256" key="2">
    <source>
        <dbReference type="ARBA" id="ARBA00005340"/>
    </source>
</evidence>
<dbReference type="GO" id="GO:0003906">
    <property type="term" value="F:DNA-(apurinic or apyrimidinic site) endonuclease activity"/>
    <property type="evidence" value="ECO:0007669"/>
    <property type="project" value="TreeGrafter"/>
</dbReference>
<dbReference type="PROSITE" id="PS51432">
    <property type="entry name" value="AP_NUCLEASE_F2_4"/>
    <property type="match status" value="1"/>
</dbReference>
<comment type="similarity">
    <text evidence="2">Belongs to the AP endonuclease 2 family.</text>
</comment>
<dbReference type="PANTHER" id="PTHR21445:SF0">
    <property type="entry name" value="APURINIC-APYRIMIDINIC ENDONUCLEASE"/>
    <property type="match status" value="1"/>
</dbReference>
<evidence type="ECO:0000313" key="9">
    <source>
        <dbReference type="EMBL" id="GAH57340.1"/>
    </source>
</evidence>
<keyword evidence="3" id="KW-0479">Metal-binding</keyword>
<dbReference type="GO" id="GO:0008270">
    <property type="term" value="F:zinc ion binding"/>
    <property type="evidence" value="ECO:0007669"/>
    <property type="project" value="InterPro"/>
</dbReference>
<evidence type="ECO:0000259" key="8">
    <source>
        <dbReference type="Pfam" id="PF01261"/>
    </source>
</evidence>
<dbReference type="PROSITE" id="PS00730">
    <property type="entry name" value="AP_NUCLEASE_F2_2"/>
    <property type="match status" value="1"/>
</dbReference>
<dbReference type="GO" id="GO:0006284">
    <property type="term" value="P:base-excision repair"/>
    <property type="evidence" value="ECO:0007669"/>
    <property type="project" value="TreeGrafter"/>
</dbReference>
<keyword evidence="4" id="KW-0227">DNA damage</keyword>
<dbReference type="InterPro" id="IPR018246">
    <property type="entry name" value="AP_endonuc_F2_Zn_BS"/>
</dbReference>
<dbReference type="InterPro" id="IPR036237">
    <property type="entry name" value="Xyl_isomerase-like_sf"/>
</dbReference>
<dbReference type="AlphaFoldDB" id="X1HJV2"/>
<dbReference type="Gene3D" id="3.20.20.150">
    <property type="entry name" value="Divalent-metal-dependent TIM barrel enzymes"/>
    <property type="match status" value="1"/>
</dbReference>
<dbReference type="GO" id="GO:0008081">
    <property type="term" value="F:phosphoric diester hydrolase activity"/>
    <property type="evidence" value="ECO:0007669"/>
    <property type="project" value="TreeGrafter"/>
</dbReference>
<keyword evidence="7" id="KW-0234">DNA repair</keyword>
<dbReference type="EMBL" id="BARU01015991">
    <property type="protein sequence ID" value="GAH57340.1"/>
    <property type="molecule type" value="Genomic_DNA"/>
</dbReference>
<evidence type="ECO:0000256" key="6">
    <source>
        <dbReference type="ARBA" id="ARBA00022833"/>
    </source>
</evidence>
<accession>X1HJV2</accession>
<comment type="cofactor">
    <cofactor evidence="1">
        <name>Zn(2+)</name>
        <dbReference type="ChEBI" id="CHEBI:29105"/>
    </cofactor>
</comment>
<proteinExistence type="inferred from homology"/>
<reference evidence="9" key="1">
    <citation type="journal article" date="2014" name="Front. Microbiol.">
        <title>High frequency of phylogenetically diverse reductive dehalogenase-homologous genes in deep subseafloor sedimentary metagenomes.</title>
        <authorList>
            <person name="Kawai M."/>
            <person name="Futagami T."/>
            <person name="Toyoda A."/>
            <person name="Takaki Y."/>
            <person name="Nishi S."/>
            <person name="Hori S."/>
            <person name="Arai W."/>
            <person name="Tsubouchi T."/>
            <person name="Morono Y."/>
            <person name="Uchiyama I."/>
            <person name="Ito T."/>
            <person name="Fujiyama A."/>
            <person name="Inagaki F."/>
            <person name="Takami H."/>
        </authorList>
    </citation>
    <scope>NUCLEOTIDE SEQUENCE</scope>
    <source>
        <strain evidence="9">Expedition CK06-06</strain>
    </source>
</reference>
<evidence type="ECO:0000256" key="3">
    <source>
        <dbReference type="ARBA" id="ARBA00022723"/>
    </source>
</evidence>
<evidence type="ECO:0000256" key="1">
    <source>
        <dbReference type="ARBA" id="ARBA00001947"/>
    </source>
</evidence>
<feature type="non-terminal residue" evidence="9">
    <location>
        <position position="61"/>
    </location>
</feature>
<gene>
    <name evidence="9" type="ORF">S03H2_27037</name>
</gene>
<keyword evidence="6" id="KW-0862">Zinc</keyword>
<dbReference type="PANTHER" id="PTHR21445">
    <property type="entry name" value="ENDONUCLEASE IV ENDODEOXYRIBONUCLEASE IV"/>
    <property type="match status" value="1"/>
</dbReference>
<dbReference type="InterPro" id="IPR001719">
    <property type="entry name" value="AP_endonuc_2"/>
</dbReference>
<evidence type="ECO:0000256" key="4">
    <source>
        <dbReference type="ARBA" id="ARBA00022763"/>
    </source>
</evidence>
<feature type="domain" description="Xylose isomerase-like TIM barrel" evidence="8">
    <location>
        <begin position="1"/>
        <end position="50"/>
    </location>
</feature>
<comment type="caution">
    <text evidence="9">The sequence shown here is derived from an EMBL/GenBank/DDBJ whole genome shotgun (WGS) entry which is preliminary data.</text>
</comment>
<feature type="non-terminal residue" evidence="9">
    <location>
        <position position="1"/>
    </location>
</feature>
<dbReference type="SUPFAM" id="SSF51658">
    <property type="entry name" value="Xylose isomerase-like"/>
    <property type="match status" value="1"/>
</dbReference>
<evidence type="ECO:0000256" key="5">
    <source>
        <dbReference type="ARBA" id="ARBA00022801"/>
    </source>
</evidence>
<dbReference type="GO" id="GO:0003677">
    <property type="term" value="F:DNA binding"/>
    <property type="evidence" value="ECO:0007669"/>
    <property type="project" value="InterPro"/>
</dbReference>
<dbReference type="InterPro" id="IPR013022">
    <property type="entry name" value="Xyl_isomerase-like_TIM-brl"/>
</dbReference>
<dbReference type="Pfam" id="PF01261">
    <property type="entry name" value="AP_endonuc_2"/>
    <property type="match status" value="1"/>
</dbReference>
<organism evidence="9">
    <name type="scientific">marine sediment metagenome</name>
    <dbReference type="NCBI Taxonomy" id="412755"/>
    <lineage>
        <taxon>unclassified sequences</taxon>
        <taxon>metagenomes</taxon>
        <taxon>ecological metagenomes</taxon>
    </lineage>
</organism>
<sequence length="61" mass="6803">TTAGQGSNLGYTFEQLAHISDMVEARERIGICLDTCHVFAAGYDLRTKTAYQETMQAFDRV</sequence>